<dbReference type="InParanoid" id="A2HAT9"/>
<feature type="compositionally biased region" description="Polar residues" evidence="1">
    <location>
        <begin position="55"/>
        <end position="66"/>
    </location>
</feature>
<feature type="region of interest" description="Disordered" evidence="1">
    <location>
        <begin position="55"/>
        <end position="76"/>
    </location>
</feature>
<dbReference type="VEuPathDB" id="TrichDB:TVAG_509510"/>
<evidence type="ECO:0000256" key="1">
    <source>
        <dbReference type="SAM" id="MobiDB-lite"/>
    </source>
</evidence>
<name>A2HAT9_TRIV3</name>
<evidence type="ECO:0000313" key="3">
    <source>
        <dbReference type="Proteomes" id="UP000001542"/>
    </source>
</evidence>
<proteinExistence type="predicted"/>
<dbReference type="EMBL" id="DS130033">
    <property type="protein sequence ID" value="EAX73479.1"/>
    <property type="molecule type" value="Genomic_DNA"/>
</dbReference>
<accession>A2HAT9</accession>
<dbReference type="AlphaFoldDB" id="A2HAT9"/>
<gene>
    <name evidence="2" type="ORF">TVAG_509510</name>
</gene>
<reference evidence="2" key="2">
    <citation type="journal article" date="2007" name="Science">
        <title>Draft genome sequence of the sexually transmitted pathogen Trichomonas vaginalis.</title>
        <authorList>
            <person name="Carlton J.M."/>
            <person name="Hirt R.P."/>
            <person name="Silva J.C."/>
            <person name="Delcher A.L."/>
            <person name="Schatz M."/>
            <person name="Zhao Q."/>
            <person name="Wortman J.R."/>
            <person name="Bidwell S.L."/>
            <person name="Alsmark U.C.M."/>
            <person name="Besteiro S."/>
            <person name="Sicheritz-Ponten T."/>
            <person name="Noel C.J."/>
            <person name="Dacks J.B."/>
            <person name="Foster P.G."/>
            <person name="Simillion C."/>
            <person name="Van de Peer Y."/>
            <person name="Miranda-Saavedra D."/>
            <person name="Barton G.J."/>
            <person name="Westrop G.D."/>
            <person name="Mueller S."/>
            <person name="Dessi D."/>
            <person name="Fiori P.L."/>
            <person name="Ren Q."/>
            <person name="Paulsen I."/>
            <person name="Zhang H."/>
            <person name="Bastida-Corcuera F.D."/>
            <person name="Simoes-Barbosa A."/>
            <person name="Brown M.T."/>
            <person name="Hayes R.D."/>
            <person name="Mukherjee M."/>
            <person name="Okumura C.Y."/>
            <person name="Schneider R."/>
            <person name="Smith A.J."/>
            <person name="Vanacova S."/>
            <person name="Villalvazo M."/>
            <person name="Haas B.J."/>
            <person name="Pertea M."/>
            <person name="Feldblyum T.V."/>
            <person name="Utterback T.R."/>
            <person name="Shu C.L."/>
            <person name="Osoegawa K."/>
            <person name="de Jong P.J."/>
            <person name="Hrdy I."/>
            <person name="Horvathova L."/>
            <person name="Zubacova Z."/>
            <person name="Dolezal P."/>
            <person name="Malik S.B."/>
            <person name="Logsdon J.M. Jr."/>
            <person name="Henze K."/>
            <person name="Gupta A."/>
            <person name="Wang C.C."/>
            <person name="Dunne R.L."/>
            <person name="Upcroft J.A."/>
            <person name="Upcroft P."/>
            <person name="White O."/>
            <person name="Salzberg S.L."/>
            <person name="Tang P."/>
            <person name="Chiu C.-H."/>
            <person name="Lee Y.-S."/>
            <person name="Embley T.M."/>
            <person name="Coombs G.H."/>
            <person name="Mottram J.C."/>
            <person name="Tachezy J."/>
            <person name="Fraser-Liggett C.M."/>
            <person name="Johnson P.J."/>
        </authorList>
    </citation>
    <scope>NUCLEOTIDE SEQUENCE [LARGE SCALE GENOMIC DNA]</scope>
    <source>
        <strain evidence="2">G3</strain>
    </source>
</reference>
<sequence>MRNQFNEAEANADDGEVIGIDKNSAKVNDAYDDVRKELDQMRALVDERGRTLSQRAESWNLRQQAEMNRPPPKNVTSKDIASLFVQPDEYKKSLKSKPKHRFIGQKENAVVK</sequence>
<organism evidence="2 3">
    <name type="scientific">Trichomonas vaginalis (strain ATCC PRA-98 / G3)</name>
    <dbReference type="NCBI Taxonomy" id="412133"/>
    <lineage>
        <taxon>Eukaryota</taxon>
        <taxon>Metamonada</taxon>
        <taxon>Parabasalia</taxon>
        <taxon>Trichomonadida</taxon>
        <taxon>Trichomonadidae</taxon>
        <taxon>Trichomonas</taxon>
    </lineage>
</organism>
<dbReference type="Proteomes" id="UP000001542">
    <property type="component" value="Unassembled WGS sequence"/>
</dbReference>
<keyword evidence="3" id="KW-1185">Reference proteome</keyword>
<dbReference type="VEuPathDB" id="TrichDB:TVAGG3_0403730"/>
<reference evidence="2" key="1">
    <citation type="submission" date="2006-10" db="EMBL/GenBank/DDBJ databases">
        <authorList>
            <person name="Amadeo P."/>
            <person name="Zhao Q."/>
            <person name="Wortman J."/>
            <person name="Fraser-Liggett C."/>
            <person name="Carlton J."/>
        </authorList>
    </citation>
    <scope>NUCLEOTIDE SEQUENCE</scope>
    <source>
        <strain evidence="2">G3</strain>
    </source>
</reference>
<evidence type="ECO:0000313" key="2">
    <source>
        <dbReference type="EMBL" id="EAX73479.1"/>
    </source>
</evidence>
<protein>
    <submittedName>
        <fullName evidence="2">Uncharacterized protein</fullName>
    </submittedName>
</protein>
<dbReference type="OrthoDB" id="515971at2759"/>